<dbReference type="Gene3D" id="1.25.40.10">
    <property type="entry name" value="Tetratricopeptide repeat domain"/>
    <property type="match status" value="1"/>
</dbReference>
<comment type="caution">
    <text evidence="7">The sequence shown here is derived from an EMBL/GenBank/DDBJ whole genome shotgun (WGS) entry which is preliminary data.</text>
</comment>
<keyword evidence="4" id="KW-0804">Transcription</keyword>
<feature type="modified residue" description="4-aspartylphosphate" evidence="5">
    <location>
        <position position="55"/>
    </location>
</feature>
<dbReference type="GO" id="GO:0003677">
    <property type="term" value="F:DNA binding"/>
    <property type="evidence" value="ECO:0007669"/>
    <property type="project" value="UniProtKB-KW"/>
</dbReference>
<keyword evidence="8" id="KW-1185">Reference proteome</keyword>
<dbReference type="SUPFAM" id="SSF52172">
    <property type="entry name" value="CheY-like"/>
    <property type="match status" value="1"/>
</dbReference>
<dbReference type="PROSITE" id="PS50110">
    <property type="entry name" value="RESPONSE_REGULATORY"/>
    <property type="match status" value="1"/>
</dbReference>
<evidence type="ECO:0000313" key="8">
    <source>
        <dbReference type="Proteomes" id="UP001344888"/>
    </source>
</evidence>
<dbReference type="InterPro" id="IPR016032">
    <property type="entry name" value="Sig_transdc_resp-reg_C-effctor"/>
</dbReference>
<dbReference type="InterPro" id="IPR036388">
    <property type="entry name" value="WH-like_DNA-bd_sf"/>
</dbReference>
<feature type="domain" description="Response regulatory" evidence="6">
    <location>
        <begin position="2"/>
        <end position="118"/>
    </location>
</feature>
<dbReference type="InterPro" id="IPR001789">
    <property type="entry name" value="Sig_transdc_resp-reg_receiver"/>
</dbReference>
<dbReference type="InterPro" id="IPR051677">
    <property type="entry name" value="AfsR-DnrI-RedD_regulator"/>
</dbReference>
<dbReference type="SUPFAM" id="SSF46894">
    <property type="entry name" value="C-terminal effector domain of the bipartite response regulators"/>
    <property type="match status" value="1"/>
</dbReference>
<evidence type="ECO:0000256" key="3">
    <source>
        <dbReference type="ARBA" id="ARBA00023125"/>
    </source>
</evidence>
<keyword evidence="3" id="KW-0238">DNA-binding</keyword>
<reference evidence="7 8" key="1">
    <citation type="submission" date="2023-03" db="EMBL/GenBank/DDBJ databases">
        <title>Bacillus Genome Sequencing.</title>
        <authorList>
            <person name="Dunlap C."/>
        </authorList>
    </citation>
    <scope>NUCLEOTIDE SEQUENCE [LARGE SCALE GENOMIC DNA]</scope>
    <source>
        <strain evidence="7 8">B-59205</strain>
    </source>
</reference>
<dbReference type="PANTHER" id="PTHR35807:SF2">
    <property type="entry name" value="TRANSCRIPTIONAL ACTIVATOR DOMAIN"/>
    <property type="match status" value="1"/>
</dbReference>
<gene>
    <name evidence="7" type="ORF">P9B03_05905</name>
</gene>
<evidence type="ECO:0000256" key="4">
    <source>
        <dbReference type="ARBA" id="ARBA00023163"/>
    </source>
</evidence>
<proteinExistence type="predicted"/>
<name>A0AAW9NKZ2_9BACL</name>
<protein>
    <submittedName>
        <fullName evidence="7">Response regulator</fullName>
    </submittedName>
</protein>
<keyword evidence="2" id="KW-0805">Transcription regulation</keyword>
<dbReference type="Pfam" id="PF03704">
    <property type="entry name" value="BTAD"/>
    <property type="match status" value="1"/>
</dbReference>
<dbReference type="PANTHER" id="PTHR35807">
    <property type="entry name" value="TRANSCRIPTIONAL REGULATOR REDD-RELATED"/>
    <property type="match status" value="1"/>
</dbReference>
<dbReference type="Gene3D" id="3.40.50.2300">
    <property type="match status" value="1"/>
</dbReference>
<evidence type="ECO:0000256" key="5">
    <source>
        <dbReference type="PROSITE-ProRule" id="PRU00169"/>
    </source>
</evidence>
<evidence type="ECO:0000256" key="1">
    <source>
        <dbReference type="ARBA" id="ARBA00023012"/>
    </source>
</evidence>
<accession>A0AAW9NKZ2</accession>
<sequence>MNIIIIDDEQMAIDVLQIMLKKVETVPITIKGAFTNVGDVLPLFEQERIDVVLLDIEMVDMHGLQVAKQLIAKQPLLQIIFVTAHMQFAVDAFEIEATDYLLKPVHEKRLLKALTKAKNKWEVTNYTEIQDEKQIFYTHTFGSFQLLDYNNQTVKWRTKKVKELFIYLWLQRQKPILNVVIIELLWPNIDPEKGSANLYTTIYQIRKLFKDKGVENAIELVNNHYQLNIELKSDYEDLQKLLNEENPSESNIQQILNLYEGDFLEKEEYDWAISIRNEVKQQVLHILEHYVRQEGSANTLLKLSCLQKLLLLDEYNERYMLMLLRFLVENNRKTECIQLYKEIKNKLEDDLKIPIPQDIKKEYEKIVHWRE</sequence>
<dbReference type="EMBL" id="JARSFG010000008">
    <property type="protein sequence ID" value="MEC1178012.1"/>
    <property type="molecule type" value="Genomic_DNA"/>
</dbReference>
<dbReference type="Proteomes" id="UP001344888">
    <property type="component" value="Unassembled WGS sequence"/>
</dbReference>
<dbReference type="InterPro" id="IPR005158">
    <property type="entry name" value="BTAD"/>
</dbReference>
<evidence type="ECO:0000256" key="2">
    <source>
        <dbReference type="ARBA" id="ARBA00023015"/>
    </source>
</evidence>
<dbReference type="GO" id="GO:0000160">
    <property type="term" value="P:phosphorelay signal transduction system"/>
    <property type="evidence" value="ECO:0007669"/>
    <property type="project" value="UniProtKB-KW"/>
</dbReference>
<keyword evidence="5" id="KW-0597">Phosphoprotein</keyword>
<dbReference type="Pfam" id="PF00072">
    <property type="entry name" value="Response_reg"/>
    <property type="match status" value="1"/>
</dbReference>
<dbReference type="InterPro" id="IPR011006">
    <property type="entry name" value="CheY-like_superfamily"/>
</dbReference>
<dbReference type="SMART" id="SM00448">
    <property type="entry name" value="REC"/>
    <property type="match status" value="1"/>
</dbReference>
<organism evidence="7 8">
    <name type="scientific">Metasolibacillus meyeri</name>
    <dbReference type="NCBI Taxonomy" id="1071052"/>
    <lineage>
        <taxon>Bacteria</taxon>
        <taxon>Bacillati</taxon>
        <taxon>Bacillota</taxon>
        <taxon>Bacilli</taxon>
        <taxon>Bacillales</taxon>
        <taxon>Caryophanaceae</taxon>
        <taxon>Metasolibacillus</taxon>
    </lineage>
</organism>
<dbReference type="GO" id="GO:0006355">
    <property type="term" value="P:regulation of DNA-templated transcription"/>
    <property type="evidence" value="ECO:0007669"/>
    <property type="project" value="InterPro"/>
</dbReference>
<evidence type="ECO:0000313" key="7">
    <source>
        <dbReference type="EMBL" id="MEC1178012.1"/>
    </source>
</evidence>
<keyword evidence="1" id="KW-0902">Two-component regulatory system</keyword>
<evidence type="ECO:0000259" key="6">
    <source>
        <dbReference type="PROSITE" id="PS50110"/>
    </source>
</evidence>
<dbReference type="AlphaFoldDB" id="A0AAW9NKZ2"/>
<dbReference type="InterPro" id="IPR011990">
    <property type="entry name" value="TPR-like_helical_dom_sf"/>
</dbReference>
<dbReference type="RefSeq" id="WP_326122543.1">
    <property type="nucleotide sequence ID" value="NZ_JARSFG010000008.1"/>
</dbReference>
<dbReference type="Gene3D" id="1.10.10.10">
    <property type="entry name" value="Winged helix-like DNA-binding domain superfamily/Winged helix DNA-binding domain"/>
    <property type="match status" value="1"/>
</dbReference>